<dbReference type="RefSeq" id="WP_046098176.1">
    <property type="nucleotide sequence ID" value="NZ_LAEN01000031.1"/>
</dbReference>
<dbReference type="InterPro" id="IPR050275">
    <property type="entry name" value="PGM_Phosphatase"/>
</dbReference>
<dbReference type="AlphaFoldDB" id="A0A0F5EYL5"/>
<dbReference type="SMART" id="SM00855">
    <property type="entry name" value="PGAM"/>
    <property type="match status" value="1"/>
</dbReference>
<evidence type="ECO:0000313" key="3">
    <source>
        <dbReference type="EMBL" id="RZN59690.1"/>
    </source>
</evidence>
<dbReference type="EMBL" id="RQXS01000019">
    <property type="protein sequence ID" value="RZN59690.1"/>
    <property type="molecule type" value="Genomic_DNA"/>
</dbReference>
<evidence type="ECO:0000313" key="5">
    <source>
        <dbReference type="Proteomes" id="UP000254620"/>
    </source>
</evidence>
<dbReference type="InterPro" id="IPR029033">
    <property type="entry name" value="His_PPase_superfam"/>
</dbReference>
<dbReference type="Gene3D" id="3.40.50.1240">
    <property type="entry name" value="Phosphoglycerate mutase-like"/>
    <property type="match status" value="1"/>
</dbReference>
<dbReference type="GO" id="GO:0043755">
    <property type="term" value="F:alpha-ribazole phosphatase activity"/>
    <property type="evidence" value="ECO:0007669"/>
    <property type="project" value="UniProtKB-EC"/>
</dbReference>
<dbReference type="Proteomes" id="UP000294229">
    <property type="component" value="Unassembled WGS sequence"/>
</dbReference>
<dbReference type="EMBL" id="UFSW01000001">
    <property type="protein sequence ID" value="SUU97387.1"/>
    <property type="molecule type" value="Genomic_DNA"/>
</dbReference>
<name>A0A0F5EYL5_AVIPA</name>
<reference evidence="4 5" key="1">
    <citation type="submission" date="2018-06" db="EMBL/GenBank/DDBJ databases">
        <authorList>
            <consortium name="Pathogen Informatics"/>
            <person name="Doyle S."/>
        </authorList>
    </citation>
    <scope>NUCLEOTIDE SEQUENCE [LARGE SCALE GENOMIC DNA]</scope>
    <source>
        <strain evidence="4 5">NCTC10926</strain>
    </source>
</reference>
<evidence type="ECO:0000313" key="4">
    <source>
        <dbReference type="EMBL" id="SUU97387.1"/>
    </source>
</evidence>
<accession>A0A0F5EYL5</accession>
<sequence>MKKQLRFYFVRHGRTEWNEKGLLQGQGDSPLTVEGIEGAIKTGKYLADVPFIAAYSSVLKRAMDTTQYILGERNIPFFQHKGLNEHFFGAWEGVLVDSIRHSEEYQQMTQSPANYQAKSNGGETFAELAERAMQAIYDIIQVHDKGNILVVSHGHTLHLLLALLDGSSWQTHRENPRVTRLANTSISIVRYEQSENETLGRFSLEVVNGTEHLNYIA</sequence>
<evidence type="ECO:0000256" key="2">
    <source>
        <dbReference type="PIRSR" id="PIRSR613078-2"/>
    </source>
</evidence>
<dbReference type="Pfam" id="PF00300">
    <property type="entry name" value="His_Phos_1"/>
    <property type="match status" value="1"/>
</dbReference>
<dbReference type="SUPFAM" id="SSF53254">
    <property type="entry name" value="Phosphoglycerate mutase-like"/>
    <property type="match status" value="1"/>
</dbReference>
<keyword evidence="4" id="KW-0378">Hydrolase</keyword>
<organism evidence="4 5">
    <name type="scientific">Avibacterium paragallinarum</name>
    <name type="common">Haemophilus gallinarum</name>
    <dbReference type="NCBI Taxonomy" id="728"/>
    <lineage>
        <taxon>Bacteria</taxon>
        <taxon>Pseudomonadati</taxon>
        <taxon>Pseudomonadota</taxon>
        <taxon>Gammaproteobacteria</taxon>
        <taxon>Pasteurellales</taxon>
        <taxon>Pasteurellaceae</taxon>
        <taxon>Avibacterium</taxon>
    </lineage>
</organism>
<dbReference type="STRING" id="728.VY92_07655"/>
<dbReference type="PANTHER" id="PTHR48100:SF1">
    <property type="entry name" value="HISTIDINE PHOSPHATASE FAMILY PROTEIN-RELATED"/>
    <property type="match status" value="1"/>
</dbReference>
<protein>
    <submittedName>
        <fullName evidence="4">Alpha-ribazole phosphatase</fullName>
        <ecNumber evidence="4">3.1.3.73</ecNumber>
    </submittedName>
    <submittedName>
        <fullName evidence="3">Histidine phosphatase family protein</fullName>
    </submittedName>
</protein>
<dbReference type="eggNOG" id="COG0406">
    <property type="taxonomic scope" value="Bacteria"/>
</dbReference>
<evidence type="ECO:0000313" key="6">
    <source>
        <dbReference type="Proteomes" id="UP000294229"/>
    </source>
</evidence>
<proteinExistence type="predicted"/>
<evidence type="ECO:0000256" key="1">
    <source>
        <dbReference type="PIRSR" id="PIRSR613078-1"/>
    </source>
</evidence>
<dbReference type="OrthoDB" id="9781415at2"/>
<dbReference type="InterPro" id="IPR013078">
    <property type="entry name" value="His_Pase_superF_clade-1"/>
</dbReference>
<feature type="binding site" evidence="2">
    <location>
        <position position="61"/>
    </location>
    <ligand>
        <name>substrate</name>
    </ligand>
</feature>
<gene>
    <name evidence="4" type="primary">cobC</name>
    <name evidence="3" type="ORF">EIG79_05505</name>
    <name evidence="4" type="ORF">NCTC10926_00774</name>
</gene>
<feature type="active site" description="Proton donor/acceptor" evidence="1">
    <location>
        <position position="85"/>
    </location>
</feature>
<feature type="active site" description="Tele-phosphohistidine intermediate" evidence="1">
    <location>
        <position position="12"/>
    </location>
</feature>
<feature type="binding site" evidence="2">
    <location>
        <begin position="11"/>
        <end position="18"/>
    </location>
    <ligand>
        <name>substrate</name>
    </ligand>
</feature>
<reference evidence="3 6" key="2">
    <citation type="submission" date="2018-11" db="EMBL/GenBank/DDBJ databases">
        <title>Sequencing Av. paragallinarum serogroups.</title>
        <authorList>
            <person name="Hellmuth J.E."/>
            <person name="Boucher C.E."/>
            <person name="Cason E.D."/>
        </authorList>
    </citation>
    <scope>NUCLEOTIDE SEQUENCE [LARGE SCALE GENOMIC DNA]</scope>
    <source>
        <strain evidence="3 6">SA-3</strain>
    </source>
</reference>
<dbReference type="GO" id="GO:0005737">
    <property type="term" value="C:cytoplasm"/>
    <property type="evidence" value="ECO:0007669"/>
    <property type="project" value="TreeGrafter"/>
</dbReference>
<dbReference type="CDD" id="cd07067">
    <property type="entry name" value="HP_PGM_like"/>
    <property type="match status" value="1"/>
</dbReference>
<dbReference type="Proteomes" id="UP000254620">
    <property type="component" value="Unassembled WGS sequence"/>
</dbReference>
<dbReference type="EC" id="3.1.3.73" evidence="4"/>
<dbReference type="PANTHER" id="PTHR48100">
    <property type="entry name" value="BROAD-SPECIFICITY PHOSPHATASE YOR283W-RELATED"/>
    <property type="match status" value="1"/>
</dbReference>